<evidence type="ECO:0000313" key="2">
    <source>
        <dbReference type="Proteomes" id="UP000054248"/>
    </source>
</evidence>
<gene>
    <name evidence="1" type="ORF">M407DRAFT_136684</name>
</gene>
<sequence length="109" mass="11718">MIFEDIGCCSRSSRRTYRFLPSNSRCRTKSIPPPAAAVPVAQIVSKSFGSNNCNQSNQPTGGSNAKSKVLVLGVRVGDNSSLSKMYTKIHSTCNRLTTARSPAEKKPLG</sequence>
<name>A0A0C3Q8B9_9AGAM</name>
<protein>
    <submittedName>
        <fullName evidence="1">Uncharacterized protein</fullName>
    </submittedName>
</protein>
<dbReference type="AlphaFoldDB" id="A0A0C3Q8B9"/>
<reference evidence="2" key="2">
    <citation type="submission" date="2015-01" db="EMBL/GenBank/DDBJ databases">
        <title>Evolutionary Origins and Diversification of the Mycorrhizal Mutualists.</title>
        <authorList>
            <consortium name="DOE Joint Genome Institute"/>
            <consortium name="Mycorrhizal Genomics Consortium"/>
            <person name="Kohler A."/>
            <person name="Kuo A."/>
            <person name="Nagy L.G."/>
            <person name="Floudas D."/>
            <person name="Copeland A."/>
            <person name="Barry K.W."/>
            <person name="Cichocki N."/>
            <person name="Veneault-Fourrey C."/>
            <person name="LaButti K."/>
            <person name="Lindquist E.A."/>
            <person name="Lipzen A."/>
            <person name="Lundell T."/>
            <person name="Morin E."/>
            <person name="Murat C."/>
            <person name="Riley R."/>
            <person name="Ohm R."/>
            <person name="Sun H."/>
            <person name="Tunlid A."/>
            <person name="Henrissat B."/>
            <person name="Grigoriev I.V."/>
            <person name="Hibbett D.S."/>
            <person name="Martin F."/>
        </authorList>
    </citation>
    <scope>NUCLEOTIDE SEQUENCE [LARGE SCALE GENOMIC DNA]</scope>
    <source>
        <strain evidence="2">MUT 4182</strain>
    </source>
</reference>
<keyword evidence="2" id="KW-1185">Reference proteome</keyword>
<dbReference type="EMBL" id="KN823172">
    <property type="protein sequence ID" value="KIO20511.1"/>
    <property type="molecule type" value="Genomic_DNA"/>
</dbReference>
<proteinExistence type="predicted"/>
<accession>A0A0C3Q8B9</accession>
<dbReference type="Proteomes" id="UP000054248">
    <property type="component" value="Unassembled WGS sequence"/>
</dbReference>
<dbReference type="HOGENOM" id="CLU_2185886_0_0_1"/>
<reference evidence="1 2" key="1">
    <citation type="submission" date="2014-04" db="EMBL/GenBank/DDBJ databases">
        <authorList>
            <consortium name="DOE Joint Genome Institute"/>
            <person name="Kuo A."/>
            <person name="Girlanda M."/>
            <person name="Perotto S."/>
            <person name="Kohler A."/>
            <person name="Nagy L.G."/>
            <person name="Floudas D."/>
            <person name="Copeland A."/>
            <person name="Barry K.W."/>
            <person name="Cichocki N."/>
            <person name="Veneault-Fourrey C."/>
            <person name="LaButti K."/>
            <person name="Lindquist E.A."/>
            <person name="Lipzen A."/>
            <person name="Lundell T."/>
            <person name="Morin E."/>
            <person name="Murat C."/>
            <person name="Sun H."/>
            <person name="Tunlid A."/>
            <person name="Henrissat B."/>
            <person name="Grigoriev I.V."/>
            <person name="Hibbett D.S."/>
            <person name="Martin F."/>
            <person name="Nordberg H.P."/>
            <person name="Cantor M.N."/>
            <person name="Hua S.X."/>
        </authorList>
    </citation>
    <scope>NUCLEOTIDE SEQUENCE [LARGE SCALE GENOMIC DNA]</scope>
    <source>
        <strain evidence="1 2">MUT 4182</strain>
    </source>
</reference>
<organism evidence="1 2">
    <name type="scientific">Tulasnella calospora MUT 4182</name>
    <dbReference type="NCBI Taxonomy" id="1051891"/>
    <lineage>
        <taxon>Eukaryota</taxon>
        <taxon>Fungi</taxon>
        <taxon>Dikarya</taxon>
        <taxon>Basidiomycota</taxon>
        <taxon>Agaricomycotina</taxon>
        <taxon>Agaricomycetes</taxon>
        <taxon>Cantharellales</taxon>
        <taxon>Tulasnellaceae</taxon>
        <taxon>Tulasnella</taxon>
    </lineage>
</organism>
<evidence type="ECO:0000313" key="1">
    <source>
        <dbReference type="EMBL" id="KIO20511.1"/>
    </source>
</evidence>